<evidence type="ECO:0000313" key="2">
    <source>
        <dbReference type="Proteomes" id="UP000814128"/>
    </source>
</evidence>
<evidence type="ECO:0000313" key="1">
    <source>
        <dbReference type="EMBL" id="KAI0029593.1"/>
    </source>
</evidence>
<name>A0ACB8QCR8_9AGAM</name>
<dbReference type="EMBL" id="MU273667">
    <property type="protein sequence ID" value="KAI0029593.1"/>
    <property type="molecule type" value="Genomic_DNA"/>
</dbReference>
<sequence length="339" mass="37350">MVDSASALAGPVVEVPHNTFAIDGLRHVCLGIVLWELASTVWYEWEIFSGKRRQRWTFWVYFGVRTGLLFSYVCLLVQQDGAVTDPGNCQAAFIVLLAFSYFTFALASLIIVFRAVAIWNHSAVVNFLAYGVWLASIVLNVRDLFLARATYDPQAGLCVPLATRHFLVNLCGILGSDLALLGIMLLGLLRRQEAHFGVARFLYFQGIAWLALACTAEIPTVVLTALDISDTWNMMFHPLQLVTLCVLPRVSPRHPPHSPPPLFRRSICASRMYRALTGFGTVMTFSTVPADETGIRFRMPARVPTAGPSLVETVEPGSWTDGGDGGRRARLRSGSESAT</sequence>
<keyword evidence="2" id="KW-1185">Reference proteome</keyword>
<protein>
    <submittedName>
        <fullName evidence="1">Uncharacterized protein</fullName>
    </submittedName>
</protein>
<reference evidence="1" key="2">
    <citation type="journal article" date="2022" name="New Phytol.">
        <title>Evolutionary transition to the ectomycorrhizal habit in the genomes of a hyperdiverse lineage of mushroom-forming fungi.</title>
        <authorList>
            <person name="Looney B."/>
            <person name="Miyauchi S."/>
            <person name="Morin E."/>
            <person name="Drula E."/>
            <person name="Courty P.E."/>
            <person name="Kohler A."/>
            <person name="Kuo A."/>
            <person name="LaButti K."/>
            <person name="Pangilinan J."/>
            <person name="Lipzen A."/>
            <person name="Riley R."/>
            <person name="Andreopoulos W."/>
            <person name="He G."/>
            <person name="Johnson J."/>
            <person name="Nolan M."/>
            <person name="Tritt A."/>
            <person name="Barry K.W."/>
            <person name="Grigoriev I.V."/>
            <person name="Nagy L.G."/>
            <person name="Hibbett D."/>
            <person name="Henrissat B."/>
            <person name="Matheny P.B."/>
            <person name="Labbe J."/>
            <person name="Martin F.M."/>
        </authorList>
    </citation>
    <scope>NUCLEOTIDE SEQUENCE</scope>
    <source>
        <strain evidence="1">EC-137</strain>
    </source>
</reference>
<comment type="caution">
    <text evidence="1">The sequence shown here is derived from an EMBL/GenBank/DDBJ whole genome shotgun (WGS) entry which is preliminary data.</text>
</comment>
<accession>A0ACB8QCR8</accession>
<reference evidence="1" key="1">
    <citation type="submission" date="2021-02" db="EMBL/GenBank/DDBJ databases">
        <authorList>
            <consortium name="DOE Joint Genome Institute"/>
            <person name="Ahrendt S."/>
            <person name="Looney B.P."/>
            <person name="Miyauchi S."/>
            <person name="Morin E."/>
            <person name="Drula E."/>
            <person name="Courty P.E."/>
            <person name="Chicoki N."/>
            <person name="Fauchery L."/>
            <person name="Kohler A."/>
            <person name="Kuo A."/>
            <person name="Labutti K."/>
            <person name="Pangilinan J."/>
            <person name="Lipzen A."/>
            <person name="Riley R."/>
            <person name="Andreopoulos W."/>
            <person name="He G."/>
            <person name="Johnson J."/>
            <person name="Barry K.W."/>
            <person name="Grigoriev I.V."/>
            <person name="Nagy L."/>
            <person name="Hibbett D."/>
            <person name="Henrissat B."/>
            <person name="Matheny P.B."/>
            <person name="Labbe J."/>
            <person name="Martin F."/>
        </authorList>
    </citation>
    <scope>NUCLEOTIDE SEQUENCE</scope>
    <source>
        <strain evidence="1">EC-137</strain>
    </source>
</reference>
<organism evidence="1 2">
    <name type="scientific">Vararia minispora EC-137</name>
    <dbReference type="NCBI Taxonomy" id="1314806"/>
    <lineage>
        <taxon>Eukaryota</taxon>
        <taxon>Fungi</taxon>
        <taxon>Dikarya</taxon>
        <taxon>Basidiomycota</taxon>
        <taxon>Agaricomycotina</taxon>
        <taxon>Agaricomycetes</taxon>
        <taxon>Russulales</taxon>
        <taxon>Lachnocladiaceae</taxon>
        <taxon>Vararia</taxon>
    </lineage>
</organism>
<proteinExistence type="predicted"/>
<gene>
    <name evidence="1" type="ORF">K488DRAFT_88592</name>
</gene>
<dbReference type="Proteomes" id="UP000814128">
    <property type="component" value="Unassembled WGS sequence"/>
</dbReference>